<proteinExistence type="inferred from homology"/>
<dbReference type="EC" id="6.3.2.2" evidence="5"/>
<keyword evidence="3 5" id="KW-0067">ATP-binding</keyword>
<reference evidence="6" key="1">
    <citation type="journal article" date="2021" name="PeerJ">
        <title>Extensive microbial diversity within the chicken gut microbiome revealed by metagenomics and culture.</title>
        <authorList>
            <person name="Gilroy R."/>
            <person name="Ravi A."/>
            <person name="Getino M."/>
            <person name="Pursley I."/>
            <person name="Horton D.L."/>
            <person name="Alikhan N.F."/>
            <person name="Baker D."/>
            <person name="Gharbi K."/>
            <person name="Hall N."/>
            <person name="Watson M."/>
            <person name="Adriaenssens E.M."/>
            <person name="Foster-Nyarko E."/>
            <person name="Jarju S."/>
            <person name="Secka A."/>
            <person name="Antonio M."/>
            <person name="Oren A."/>
            <person name="Chaudhuri R.R."/>
            <person name="La Ragione R."/>
            <person name="Hildebrand F."/>
            <person name="Pallen M.J."/>
        </authorList>
    </citation>
    <scope>NUCLEOTIDE SEQUENCE</scope>
    <source>
        <strain evidence="6">ChiGjej1B1-98</strain>
    </source>
</reference>
<dbReference type="HAMAP" id="MF_01609">
    <property type="entry name" value="Glu_cys_ligase_2"/>
    <property type="match status" value="1"/>
</dbReference>
<comment type="similarity">
    <text evidence="5">Belongs to the glutamate--cysteine ligase type 2 family. YbdK subfamily.</text>
</comment>
<evidence type="ECO:0000256" key="1">
    <source>
        <dbReference type="ARBA" id="ARBA00022598"/>
    </source>
</evidence>
<dbReference type="InterPro" id="IPR014746">
    <property type="entry name" value="Gln_synth/guanido_kin_cat_dom"/>
</dbReference>
<name>A0A9D1YX54_9MICO</name>
<dbReference type="GO" id="GO:0005524">
    <property type="term" value="F:ATP binding"/>
    <property type="evidence" value="ECO:0007669"/>
    <property type="project" value="UniProtKB-KW"/>
</dbReference>
<comment type="catalytic activity">
    <reaction evidence="4 5">
        <text>L-cysteine + L-glutamate + ATP = gamma-L-glutamyl-L-cysteine + ADP + phosphate + H(+)</text>
        <dbReference type="Rhea" id="RHEA:13285"/>
        <dbReference type="ChEBI" id="CHEBI:15378"/>
        <dbReference type="ChEBI" id="CHEBI:29985"/>
        <dbReference type="ChEBI" id="CHEBI:30616"/>
        <dbReference type="ChEBI" id="CHEBI:35235"/>
        <dbReference type="ChEBI" id="CHEBI:43474"/>
        <dbReference type="ChEBI" id="CHEBI:58173"/>
        <dbReference type="ChEBI" id="CHEBI:456216"/>
        <dbReference type="EC" id="6.3.2.2"/>
    </reaction>
</comment>
<dbReference type="GO" id="GO:0042398">
    <property type="term" value="P:modified amino acid biosynthetic process"/>
    <property type="evidence" value="ECO:0007669"/>
    <property type="project" value="InterPro"/>
</dbReference>
<dbReference type="Proteomes" id="UP000824005">
    <property type="component" value="Unassembled WGS sequence"/>
</dbReference>
<dbReference type="SUPFAM" id="SSF55931">
    <property type="entry name" value="Glutamine synthetase/guanido kinase"/>
    <property type="match status" value="1"/>
</dbReference>
<evidence type="ECO:0000256" key="2">
    <source>
        <dbReference type="ARBA" id="ARBA00022741"/>
    </source>
</evidence>
<evidence type="ECO:0000313" key="7">
    <source>
        <dbReference type="Proteomes" id="UP000824005"/>
    </source>
</evidence>
<dbReference type="EMBL" id="DXDC01000141">
    <property type="protein sequence ID" value="HIY65591.1"/>
    <property type="molecule type" value="Genomic_DNA"/>
</dbReference>
<evidence type="ECO:0000256" key="4">
    <source>
        <dbReference type="ARBA" id="ARBA00048819"/>
    </source>
</evidence>
<dbReference type="InterPro" id="IPR006336">
    <property type="entry name" value="GCS2"/>
</dbReference>
<evidence type="ECO:0000313" key="6">
    <source>
        <dbReference type="EMBL" id="HIY65591.1"/>
    </source>
</evidence>
<comment type="function">
    <text evidence="5">ATP-dependent carboxylate-amine ligase which exhibits weak glutamate--cysteine ligase activity.</text>
</comment>
<dbReference type="Gene3D" id="3.30.590.20">
    <property type="match status" value="1"/>
</dbReference>
<evidence type="ECO:0000256" key="3">
    <source>
        <dbReference type="ARBA" id="ARBA00022840"/>
    </source>
</evidence>
<dbReference type="InterPro" id="IPR011793">
    <property type="entry name" value="YbdK"/>
</dbReference>
<accession>A0A9D1YX54</accession>
<evidence type="ECO:0000256" key="5">
    <source>
        <dbReference type="HAMAP-Rule" id="MF_01609"/>
    </source>
</evidence>
<dbReference type="NCBIfam" id="TIGR02050">
    <property type="entry name" value="gshA_cyan_rel"/>
    <property type="match status" value="1"/>
</dbReference>
<gene>
    <name evidence="6" type="ORF">H9830_04870</name>
</gene>
<sequence>MKFKQCAAGTVGIEWELQVVDPQSRDLVSRAPDLIKSIDDSRIQGEFFNSTVELISGIHPSVDSAMREMRELRDIVMHEADTQGLAIVGMGVHPFSHWQHQTLADSDRYRRVVDRVGEWGKRQIMIGVHTHFAVGDGDAAVAIQNRLLAELPLILALSASSPFRHGRDTGVASQRSMIFQQLPNAGLPPLLDSWDAYTELVRKMRRIDAIEEPGELRWAVRPAPVFGTIEARIADGAPSLVDLAAVNALTVLSIERIARELREGDVGPMTPDWLLRENRWRAIRYGLDAEIAFASGATRPVVELLHEAIRDLAPLADELGAKDSLEQVGTVLRRGNSAQRQRAVDRIGSVAVVDHLVADFRS</sequence>
<reference evidence="6" key="2">
    <citation type="submission" date="2021-04" db="EMBL/GenBank/DDBJ databases">
        <authorList>
            <person name="Gilroy R."/>
        </authorList>
    </citation>
    <scope>NUCLEOTIDE SEQUENCE</scope>
    <source>
        <strain evidence="6">ChiGjej1B1-98</strain>
    </source>
</reference>
<organism evidence="6 7">
    <name type="scientific">Candidatus Agrococcus pullicola</name>
    <dbReference type="NCBI Taxonomy" id="2838429"/>
    <lineage>
        <taxon>Bacteria</taxon>
        <taxon>Bacillati</taxon>
        <taxon>Actinomycetota</taxon>
        <taxon>Actinomycetes</taxon>
        <taxon>Micrococcales</taxon>
        <taxon>Microbacteriaceae</taxon>
        <taxon>Agrococcus</taxon>
    </lineage>
</organism>
<dbReference type="PANTHER" id="PTHR36510:SF1">
    <property type="entry name" value="GLUTAMATE--CYSTEINE LIGASE 2-RELATED"/>
    <property type="match status" value="1"/>
</dbReference>
<dbReference type="GO" id="GO:0004357">
    <property type="term" value="F:glutamate-cysteine ligase activity"/>
    <property type="evidence" value="ECO:0007669"/>
    <property type="project" value="UniProtKB-EC"/>
</dbReference>
<dbReference type="InterPro" id="IPR050141">
    <property type="entry name" value="GCL_type2/YbdK_subfam"/>
</dbReference>
<dbReference type="AlphaFoldDB" id="A0A9D1YX54"/>
<comment type="caution">
    <text evidence="6">The sequence shown here is derived from an EMBL/GenBank/DDBJ whole genome shotgun (WGS) entry which is preliminary data.</text>
</comment>
<dbReference type="Pfam" id="PF04107">
    <property type="entry name" value="GCS2"/>
    <property type="match status" value="1"/>
</dbReference>
<keyword evidence="2 5" id="KW-0547">Nucleotide-binding</keyword>
<dbReference type="PANTHER" id="PTHR36510">
    <property type="entry name" value="GLUTAMATE--CYSTEINE LIGASE 2-RELATED"/>
    <property type="match status" value="1"/>
</dbReference>
<keyword evidence="1 5" id="KW-0436">Ligase</keyword>
<protein>
    <recommendedName>
        <fullName evidence="5">Putative glutamate--cysteine ligase 2</fullName>
        <ecNumber evidence="5">6.3.2.2</ecNumber>
    </recommendedName>
    <alternativeName>
        <fullName evidence="5">Gamma-glutamylcysteine synthetase 2</fullName>
        <shortName evidence="5">GCS 2</shortName>
        <shortName evidence="5">Gamma-GCS 2</shortName>
    </alternativeName>
</protein>